<feature type="region of interest" description="Disordered" evidence="1">
    <location>
        <begin position="491"/>
        <end position="537"/>
    </location>
</feature>
<feature type="compositionally biased region" description="Low complexity" evidence="1">
    <location>
        <begin position="94"/>
        <end position="103"/>
    </location>
</feature>
<feature type="region of interest" description="Disordered" evidence="1">
    <location>
        <begin position="685"/>
        <end position="708"/>
    </location>
</feature>
<organism evidence="2 3">
    <name type="scientific">Drosophila navojoa</name>
    <name type="common">Fruit fly</name>
    <dbReference type="NCBI Taxonomy" id="7232"/>
    <lineage>
        <taxon>Eukaryota</taxon>
        <taxon>Metazoa</taxon>
        <taxon>Ecdysozoa</taxon>
        <taxon>Arthropoda</taxon>
        <taxon>Hexapoda</taxon>
        <taxon>Insecta</taxon>
        <taxon>Pterygota</taxon>
        <taxon>Neoptera</taxon>
        <taxon>Endopterygota</taxon>
        <taxon>Diptera</taxon>
        <taxon>Brachycera</taxon>
        <taxon>Muscomorpha</taxon>
        <taxon>Ephydroidea</taxon>
        <taxon>Drosophilidae</taxon>
        <taxon>Drosophila</taxon>
    </lineage>
</organism>
<dbReference type="InterPro" id="IPR014710">
    <property type="entry name" value="RmlC-like_jellyroll"/>
</dbReference>
<feature type="region of interest" description="Disordered" evidence="1">
    <location>
        <begin position="1039"/>
        <end position="1117"/>
    </location>
</feature>
<evidence type="ECO:0000256" key="1">
    <source>
        <dbReference type="SAM" id="MobiDB-lite"/>
    </source>
</evidence>
<dbReference type="OMA" id="SIQMEML"/>
<comment type="caution">
    <text evidence="2">The sequence shown here is derived from an EMBL/GenBank/DDBJ whole genome shotgun (WGS) entry which is preliminary data.</text>
</comment>
<feature type="compositionally biased region" description="Basic residues" evidence="1">
    <location>
        <begin position="1068"/>
        <end position="1077"/>
    </location>
</feature>
<dbReference type="Gene3D" id="2.60.120.10">
    <property type="entry name" value="Jelly Rolls"/>
    <property type="match status" value="1"/>
</dbReference>
<evidence type="ECO:0000313" key="2">
    <source>
        <dbReference type="EMBL" id="TDG46640.1"/>
    </source>
</evidence>
<proteinExistence type="predicted"/>
<feature type="compositionally biased region" description="Low complexity" evidence="1">
    <location>
        <begin position="1051"/>
        <end position="1067"/>
    </location>
</feature>
<feature type="region of interest" description="Disordered" evidence="1">
    <location>
        <begin position="393"/>
        <end position="418"/>
    </location>
</feature>
<dbReference type="Proteomes" id="UP000295192">
    <property type="component" value="Unassembled WGS sequence"/>
</dbReference>
<feature type="compositionally biased region" description="Basic and acidic residues" evidence="1">
    <location>
        <begin position="685"/>
        <end position="694"/>
    </location>
</feature>
<name>A0A484BF72_DRONA</name>
<feature type="compositionally biased region" description="Polar residues" evidence="1">
    <location>
        <begin position="636"/>
        <end position="645"/>
    </location>
</feature>
<feature type="compositionally biased region" description="Polar residues" evidence="1">
    <location>
        <begin position="129"/>
        <end position="138"/>
    </location>
</feature>
<evidence type="ECO:0000313" key="3">
    <source>
        <dbReference type="Proteomes" id="UP000295192"/>
    </source>
</evidence>
<feature type="compositionally biased region" description="Basic and acidic residues" evidence="1">
    <location>
        <begin position="305"/>
        <end position="315"/>
    </location>
</feature>
<feature type="compositionally biased region" description="Polar residues" evidence="1">
    <location>
        <begin position="161"/>
        <end position="176"/>
    </location>
</feature>
<feature type="compositionally biased region" description="Low complexity" evidence="1">
    <location>
        <begin position="345"/>
        <end position="358"/>
    </location>
</feature>
<accession>A0A484BF72</accession>
<feature type="region of interest" description="Disordered" evidence="1">
    <location>
        <begin position="93"/>
        <end position="182"/>
    </location>
</feature>
<dbReference type="EMBL" id="LSRL02000055">
    <property type="protein sequence ID" value="TDG46640.1"/>
    <property type="molecule type" value="Genomic_DNA"/>
</dbReference>
<dbReference type="STRING" id="7232.A0A484BF72"/>
<feature type="region of interest" description="Disordered" evidence="1">
    <location>
        <begin position="269"/>
        <end position="366"/>
    </location>
</feature>
<protein>
    <submittedName>
        <fullName evidence="2">Uncharacterized protein</fullName>
    </submittedName>
</protein>
<keyword evidence="3" id="KW-1185">Reference proteome</keyword>
<reference evidence="2 3" key="1">
    <citation type="journal article" date="2019" name="J. Hered.">
        <title>An Improved Genome Assembly for Drosophila navojoa, the Basal Species in the mojavensis Cluster.</title>
        <authorList>
            <person name="Vanderlinde T."/>
            <person name="Dupim E.G."/>
            <person name="Nazario-Yepiz N.O."/>
            <person name="Carvalho A.B."/>
        </authorList>
    </citation>
    <scope>NUCLEOTIDE SEQUENCE [LARGE SCALE GENOMIC DNA]</scope>
    <source>
        <strain evidence="2">Navoj_Jal97</strain>
        <tissue evidence="2">Whole organism</tissue>
    </source>
</reference>
<feature type="compositionally biased region" description="Polar residues" evidence="1">
    <location>
        <begin position="395"/>
        <end position="405"/>
    </location>
</feature>
<feature type="compositionally biased region" description="Basic residues" evidence="1">
    <location>
        <begin position="934"/>
        <end position="946"/>
    </location>
</feature>
<feature type="region of interest" description="Disordered" evidence="1">
    <location>
        <begin position="599"/>
        <end position="662"/>
    </location>
</feature>
<feature type="compositionally biased region" description="Polar residues" evidence="1">
    <location>
        <begin position="967"/>
        <end position="985"/>
    </location>
</feature>
<dbReference type="OrthoDB" id="7872933at2759"/>
<gene>
    <name evidence="2" type="ORF">AWZ03_006952</name>
</gene>
<feature type="region of interest" description="Disordered" evidence="1">
    <location>
        <begin position="868"/>
        <end position="1007"/>
    </location>
</feature>
<feature type="compositionally biased region" description="Polar residues" evidence="1">
    <location>
        <begin position="610"/>
        <end position="626"/>
    </location>
</feature>
<sequence>MHWHCLCHSITNIADILSIHLSQCRAVLCNAPKVSETTLSELQDILNADNPDENKFKDFLKKKTAPKQNSPQYVLGGYDVSFDIDVDLIKLPEKQQQQQQQQKQQHENQQKTQHQGSQNVANNRPLRDTCNNSNTSNVPHLVIESQPKLESPKSPTDENKNSALPAQLNCSPVKQSSEADRDCNTSDDLVVSKGSHVNRLRHCLQEDLCTVVNETQKTSGSFAFLPKVSSTPALEKPAKVQLPQCTNLVAAATTPKSALNHADFEGTFEESLTHSPRQSVRAQPARGTSDNERISEPEQQPSSKTDSHQPTDANRRGTFVIEKPSGPEDLESCSPTKKDTNMGQKPTKTTTSPLTSRLHSITSRQPHVRLRRSLPYIDSRRAPQYLALGSDRIVSGTQSSSNKTPTRALASQPVETESEHIVPETQVQENIQHVDNAVGSITPPLAVSCGIQTSCIPESVDTASKSRALEESDVGVEESAFPLNLAPAVGNKTRRSLRQKQDKSQEKTTQLLDLHRTRRNASPERRVQRTNQPPLNKPVLQAINGEEFAEELARMTNNEILDLRKRNSLGRIHHQQVFTKEQQLALEQSIQMEMLRRNLSGRGDGLPSKVTATSPELTAQKNVNKSPPQPDVAQNGIKNKASTQKLPKDSLQLPRRSRSRLRGIPITTELQNYLELPTTIRKRLKENAKSETKRSLYTKGDSDIEDDRSQPLLAQHGETTDSIKIASAPPLNLGNSKGVEDIPIVPPPPLSLRYSRNLRESQLPPNDTAVAEHVENVAAEQSHSSCAMIIDDIQIVPPPPESLRYSRQVRRSSLEQQGEQGTKVAEDSGILRNASVVLPPAGSNRLMHTSFEDTIEVLSSEDIQQNQAESLDHPQVVKGTDNILLPSAQDSSSSYMEELRMQTPTPPSSALEFDEQPSTSKAAREALILSSIRQQKKVKPNSRPKKSTGDKSLFKKPTLPAPRVSKRASSLSRELQNLRITTGDQTLPPLNDETDTNDVTNGVRKSKRGQVPLRNTWVHSVSEPFKATFFERAIIDSSVRKRKGKSKSDQSTRSSTTHNENTSSTSRGHTRPLKRKRQPEEDFGESGISPLPEIIEEEEGQETEHNSPKSSVIENEMARKRSRCQTLKSDSVTECEVAAEAEPAVQAEALQLPEQMESGEELVSEPPRLDASQTQLLQMANFLRGVEMAPEAEVIAGNVCDDSIIRFTSVSDLKFINLDGIEYSFYKTEELWGMGYMRFQPLQARGMKRNKTNTLRFLSLVGEFVVEVQKDSENLQTYVLKSGDFIEIKIGSRFNIKNNLNEISLLIVNRK</sequence>